<proteinExistence type="predicted"/>
<reference evidence="1" key="1">
    <citation type="submission" date="2022-03" db="EMBL/GenBank/DDBJ databases">
        <authorList>
            <person name="Alioto T."/>
            <person name="Alioto T."/>
            <person name="Gomez Garrido J."/>
        </authorList>
    </citation>
    <scope>NUCLEOTIDE SEQUENCE</scope>
</reference>
<keyword evidence="2" id="KW-1185">Reference proteome</keyword>
<accession>A0AAD1VPF2</accession>
<dbReference type="Proteomes" id="UP001295444">
    <property type="component" value="Chromosome 01"/>
</dbReference>
<name>A0AAD1VPF2_PELCU</name>
<evidence type="ECO:0000313" key="1">
    <source>
        <dbReference type="EMBL" id="CAH2224254.1"/>
    </source>
</evidence>
<organism evidence="1 2">
    <name type="scientific">Pelobates cultripes</name>
    <name type="common">Western spadefoot toad</name>
    <dbReference type="NCBI Taxonomy" id="61616"/>
    <lineage>
        <taxon>Eukaryota</taxon>
        <taxon>Metazoa</taxon>
        <taxon>Chordata</taxon>
        <taxon>Craniata</taxon>
        <taxon>Vertebrata</taxon>
        <taxon>Euteleostomi</taxon>
        <taxon>Amphibia</taxon>
        <taxon>Batrachia</taxon>
        <taxon>Anura</taxon>
        <taxon>Pelobatoidea</taxon>
        <taxon>Pelobatidae</taxon>
        <taxon>Pelobates</taxon>
    </lineage>
</organism>
<dbReference type="AlphaFoldDB" id="A0AAD1VPF2"/>
<sequence>VPIRNLLKGNQRSGRLRPAEVSSESSLEREVLYGFFEEDKEVEYFKKSIDSRSIDKLIVAVRDTLKILKERAEIKIQTSKSNKTYFSLRTTIKELILNEWSIPEKRLSLKGKLPRVCLFDSKESRN</sequence>
<feature type="non-terminal residue" evidence="1">
    <location>
        <position position="1"/>
    </location>
</feature>
<evidence type="ECO:0000313" key="2">
    <source>
        <dbReference type="Proteomes" id="UP001295444"/>
    </source>
</evidence>
<protein>
    <submittedName>
        <fullName evidence="1">Uncharacterized protein</fullName>
    </submittedName>
</protein>
<dbReference type="EMBL" id="OW240912">
    <property type="protein sequence ID" value="CAH2224254.1"/>
    <property type="molecule type" value="Genomic_DNA"/>
</dbReference>
<gene>
    <name evidence="1" type="ORF">PECUL_23A024586</name>
</gene>